<protein>
    <recommendedName>
        <fullName evidence="1">Reverse transcriptase domain-containing protein</fullName>
    </recommendedName>
</protein>
<sequence length="939" mass="107638">MFKFKNKINSNFFLGTIAYSNVASLQAKFNDVVVYVTDDQPTFLILSETWLSSLITDSLISLHGYTVFRKDRENRGGGVCIYVSNLILTNFKVEILESDTGNIDSLFIKVYNSSLTFVLACIYRPPKSSLVCDRTLFDVLSRFYQLYDKIFVFGDFNMPSIDWSATSYQSHDISSQLLIDMINNSHVNQIVSQPTRYRLNQQPSLLDLILTSDDSSLTDLMYLSPFGKSDHVTLKINLQLCYVLRQRVDTHSKLVTKYKAVNDDLSNVDWTKLFSNSSVITNWESFKNILGDIVGKHSSFVKVSRSSVKPWISGSLLKLVRKKRSLWRAFKRTSSAADYQAHRAFSNKLSNKIREARVEYEKRIAESKDPKRLFKHIRANISGPVKIPQLKDATGRFLNDCKVIANIFAENFSRNFIVEPDAKIADIPFEPNSVHMDEIQFTPETVLKLLQKLKTTKSPGPDYITAKVLKECATSLCEPISFLFTQSFNSGTLPPDWLTAFVKPIFKKGDKFCPDNYRPISLTSVVVKIMETVVYDSTFKFLLDNKIIPVEQHGFVPGKSVVTNLLCCLSNWTRNFDLDIPTDIIYMDFSRAFDRVPKRRLLHKLHYFGIRGNLLRWLDAFLSNRSFTVKVGDACSSITRVLSGVPQGSVLGPLLFTVYTADLGVRLKSPFAMFADDLKIYNSANDHLVLCRDLLAVYTWSNEWLLPLNVDKCKVLSVGANNPRHLYYINNLELRRYESCTDLGVLVTSTLSWSDHISQVTRKANKVLYLISKVFTKTDPLTFSKLFKTYVRPILEFANAVWAPIFQRDKDLLESVQRRATRVPYGYHRPQYHQRLSIMQLPLLSNRRVRGDVITVYNALTDDNSPIKHIFPLNTDGRTRGHLYKLLKDQFRTSVRQFFIVNRVFNAWNSLPAEVVQSTSTATFKMKYDNHIDENLNRS</sequence>
<name>A0AA38IY40_9CUCU</name>
<dbReference type="Pfam" id="PF14529">
    <property type="entry name" value="Exo_endo_phos_2"/>
    <property type="match status" value="1"/>
</dbReference>
<dbReference type="Pfam" id="PF00078">
    <property type="entry name" value="RVT_1"/>
    <property type="match status" value="1"/>
</dbReference>
<dbReference type="EMBL" id="JALNTZ010000002">
    <property type="protein sequence ID" value="KAJ3661289.1"/>
    <property type="molecule type" value="Genomic_DNA"/>
</dbReference>
<dbReference type="PANTHER" id="PTHR47510:SF3">
    <property type="entry name" value="ENDO_EXONUCLEASE_PHOSPHATASE DOMAIN-CONTAINING PROTEIN"/>
    <property type="match status" value="1"/>
</dbReference>
<proteinExistence type="predicted"/>
<dbReference type="Proteomes" id="UP001168821">
    <property type="component" value="Unassembled WGS sequence"/>
</dbReference>
<dbReference type="SUPFAM" id="SSF56219">
    <property type="entry name" value="DNase I-like"/>
    <property type="match status" value="1"/>
</dbReference>
<dbReference type="InterPro" id="IPR000477">
    <property type="entry name" value="RT_dom"/>
</dbReference>
<dbReference type="GO" id="GO:0003824">
    <property type="term" value="F:catalytic activity"/>
    <property type="evidence" value="ECO:0007669"/>
    <property type="project" value="InterPro"/>
</dbReference>
<dbReference type="GO" id="GO:0071897">
    <property type="term" value="P:DNA biosynthetic process"/>
    <property type="evidence" value="ECO:0007669"/>
    <property type="project" value="UniProtKB-ARBA"/>
</dbReference>
<dbReference type="PRINTS" id="PR01345">
    <property type="entry name" value="CERVTRCPTASE"/>
</dbReference>
<dbReference type="PANTHER" id="PTHR47510">
    <property type="entry name" value="REVERSE TRANSCRIPTASE DOMAIN-CONTAINING PROTEIN"/>
    <property type="match status" value="1"/>
</dbReference>
<dbReference type="SUPFAM" id="SSF56672">
    <property type="entry name" value="DNA/RNA polymerases"/>
    <property type="match status" value="1"/>
</dbReference>
<dbReference type="InterPro" id="IPR005135">
    <property type="entry name" value="Endo/exonuclease/phosphatase"/>
</dbReference>
<accession>A0AA38IY40</accession>
<dbReference type="PROSITE" id="PS50878">
    <property type="entry name" value="RT_POL"/>
    <property type="match status" value="1"/>
</dbReference>
<keyword evidence="3" id="KW-1185">Reference proteome</keyword>
<dbReference type="InterPro" id="IPR043502">
    <property type="entry name" value="DNA/RNA_pol_sf"/>
</dbReference>
<dbReference type="CDD" id="cd01650">
    <property type="entry name" value="RT_nLTR_like"/>
    <property type="match status" value="1"/>
</dbReference>
<reference evidence="2" key="1">
    <citation type="journal article" date="2023" name="G3 (Bethesda)">
        <title>Whole genome assemblies of Zophobas morio and Tenebrio molitor.</title>
        <authorList>
            <person name="Kaur S."/>
            <person name="Stinson S.A."/>
            <person name="diCenzo G.C."/>
        </authorList>
    </citation>
    <scope>NUCLEOTIDE SEQUENCE</scope>
    <source>
        <strain evidence="2">QUZm001</strain>
    </source>
</reference>
<gene>
    <name evidence="2" type="ORF">Zmor_005691</name>
</gene>
<dbReference type="InterPro" id="IPR036691">
    <property type="entry name" value="Endo/exonu/phosph_ase_sf"/>
</dbReference>
<organism evidence="2 3">
    <name type="scientific">Zophobas morio</name>
    <dbReference type="NCBI Taxonomy" id="2755281"/>
    <lineage>
        <taxon>Eukaryota</taxon>
        <taxon>Metazoa</taxon>
        <taxon>Ecdysozoa</taxon>
        <taxon>Arthropoda</taxon>
        <taxon>Hexapoda</taxon>
        <taxon>Insecta</taxon>
        <taxon>Pterygota</taxon>
        <taxon>Neoptera</taxon>
        <taxon>Endopterygota</taxon>
        <taxon>Coleoptera</taxon>
        <taxon>Polyphaga</taxon>
        <taxon>Cucujiformia</taxon>
        <taxon>Tenebrionidae</taxon>
        <taxon>Zophobas</taxon>
    </lineage>
</organism>
<evidence type="ECO:0000313" key="3">
    <source>
        <dbReference type="Proteomes" id="UP001168821"/>
    </source>
</evidence>
<comment type="caution">
    <text evidence="2">The sequence shown here is derived from an EMBL/GenBank/DDBJ whole genome shotgun (WGS) entry which is preliminary data.</text>
</comment>
<evidence type="ECO:0000259" key="1">
    <source>
        <dbReference type="PROSITE" id="PS50878"/>
    </source>
</evidence>
<feature type="domain" description="Reverse transcriptase" evidence="1">
    <location>
        <begin position="486"/>
        <end position="747"/>
    </location>
</feature>
<dbReference type="Gene3D" id="3.60.10.10">
    <property type="entry name" value="Endonuclease/exonuclease/phosphatase"/>
    <property type="match status" value="1"/>
</dbReference>
<evidence type="ECO:0000313" key="2">
    <source>
        <dbReference type="EMBL" id="KAJ3661289.1"/>
    </source>
</evidence>
<dbReference type="AlphaFoldDB" id="A0AA38IY40"/>